<sequence length="68" mass="7543">MSPLTIQAARLASRQALRASPVWQQAFRSPMSAQVARQYSTAGHAPADWGRIMRTRATTMLVYVDIVP</sequence>
<keyword evidence="2" id="KW-1185">Reference proteome</keyword>
<organism evidence="1 2">
    <name type="scientific">Xylaria bambusicola</name>
    <dbReference type="NCBI Taxonomy" id="326684"/>
    <lineage>
        <taxon>Eukaryota</taxon>
        <taxon>Fungi</taxon>
        <taxon>Dikarya</taxon>
        <taxon>Ascomycota</taxon>
        <taxon>Pezizomycotina</taxon>
        <taxon>Sordariomycetes</taxon>
        <taxon>Xylariomycetidae</taxon>
        <taxon>Xylariales</taxon>
        <taxon>Xylariaceae</taxon>
        <taxon>Xylaria</taxon>
    </lineage>
</organism>
<evidence type="ECO:0000313" key="2">
    <source>
        <dbReference type="Proteomes" id="UP001305414"/>
    </source>
</evidence>
<name>A0AAN7UUZ0_9PEZI</name>
<gene>
    <name evidence="1" type="ORF">RRF57_010417</name>
</gene>
<dbReference type="Proteomes" id="UP001305414">
    <property type="component" value="Unassembled WGS sequence"/>
</dbReference>
<reference evidence="1 2" key="1">
    <citation type="submission" date="2023-10" db="EMBL/GenBank/DDBJ databases">
        <title>Draft genome sequence of Xylaria bambusicola isolate GMP-LS, the root and basal stem rot pathogen of sugarcane in Indonesia.</title>
        <authorList>
            <person name="Selvaraj P."/>
            <person name="Muralishankar V."/>
            <person name="Muruganantham S."/>
            <person name="Sp S."/>
            <person name="Haryani S."/>
            <person name="Lau K.J.X."/>
            <person name="Naqvi N.I."/>
        </authorList>
    </citation>
    <scope>NUCLEOTIDE SEQUENCE [LARGE SCALE GENOMIC DNA]</scope>
    <source>
        <strain evidence="1">GMP-LS</strain>
    </source>
</reference>
<accession>A0AAN7UUZ0</accession>
<proteinExistence type="predicted"/>
<protein>
    <submittedName>
        <fullName evidence="1">Uncharacterized protein</fullName>
    </submittedName>
</protein>
<evidence type="ECO:0000313" key="1">
    <source>
        <dbReference type="EMBL" id="KAK5634704.1"/>
    </source>
</evidence>
<comment type="caution">
    <text evidence="1">The sequence shown here is derived from an EMBL/GenBank/DDBJ whole genome shotgun (WGS) entry which is preliminary data.</text>
</comment>
<dbReference type="AlphaFoldDB" id="A0AAN7UUZ0"/>
<dbReference type="EMBL" id="JAWHQM010000043">
    <property type="protein sequence ID" value="KAK5634704.1"/>
    <property type="molecule type" value="Genomic_DNA"/>
</dbReference>